<dbReference type="PANTHER" id="PTHR33169">
    <property type="entry name" value="PADR-FAMILY TRANSCRIPTIONAL REGULATOR"/>
    <property type="match status" value="1"/>
</dbReference>
<dbReference type="SUPFAM" id="SSF46785">
    <property type="entry name" value="Winged helix' DNA-binding domain"/>
    <property type="match status" value="1"/>
</dbReference>
<dbReference type="InterPro" id="IPR036388">
    <property type="entry name" value="WH-like_DNA-bd_sf"/>
</dbReference>
<protein>
    <submittedName>
        <fullName evidence="2">PadR family transcriptional regulator</fullName>
    </submittedName>
</protein>
<accession>A0A8J3C9K5</accession>
<proteinExistence type="predicted"/>
<evidence type="ECO:0000259" key="1">
    <source>
        <dbReference type="Pfam" id="PF03551"/>
    </source>
</evidence>
<dbReference type="AlphaFoldDB" id="A0A8J3C9K5"/>
<evidence type="ECO:0000313" key="2">
    <source>
        <dbReference type="EMBL" id="GGM46080.1"/>
    </source>
</evidence>
<keyword evidence="3" id="KW-1185">Reference proteome</keyword>
<comment type="caution">
    <text evidence="2">The sequence shown here is derived from an EMBL/GenBank/DDBJ whole genome shotgun (WGS) entry which is preliminary data.</text>
</comment>
<dbReference type="RefSeq" id="WP_189055533.1">
    <property type="nucleotide sequence ID" value="NZ_BMMK01000005.1"/>
</dbReference>
<dbReference type="EMBL" id="BMMK01000005">
    <property type="protein sequence ID" value="GGM46080.1"/>
    <property type="molecule type" value="Genomic_DNA"/>
</dbReference>
<reference evidence="2" key="1">
    <citation type="journal article" date="2014" name="Int. J. Syst. Evol. Microbiol.">
        <title>Complete genome sequence of Corynebacterium casei LMG S-19264T (=DSM 44701T), isolated from a smear-ripened cheese.</title>
        <authorList>
            <consortium name="US DOE Joint Genome Institute (JGI-PGF)"/>
            <person name="Walter F."/>
            <person name="Albersmeier A."/>
            <person name="Kalinowski J."/>
            <person name="Ruckert C."/>
        </authorList>
    </citation>
    <scope>NUCLEOTIDE SEQUENCE</scope>
    <source>
        <strain evidence="2">CGMCC 4.5737</strain>
    </source>
</reference>
<dbReference type="PANTHER" id="PTHR33169:SF14">
    <property type="entry name" value="TRANSCRIPTIONAL REGULATOR RV3488"/>
    <property type="match status" value="1"/>
</dbReference>
<sequence length="114" mass="12616">MDLVRELLRGAVPVHVLHHATEQEVYGAWLAEELARHGYPISPGTLYPLLHRMAAAGLLASTEHVVEGRVRRVYQATPAGRDALLQLRAVVAELADEVLPRHRRSTTVQRKGTA</sequence>
<dbReference type="InterPro" id="IPR036390">
    <property type="entry name" value="WH_DNA-bd_sf"/>
</dbReference>
<name>A0A8J3C9K5_9PSEU</name>
<feature type="domain" description="Transcription regulator PadR N-terminal" evidence="1">
    <location>
        <begin position="16"/>
        <end position="84"/>
    </location>
</feature>
<dbReference type="Gene3D" id="1.10.10.10">
    <property type="entry name" value="Winged helix-like DNA-binding domain superfamily/Winged helix DNA-binding domain"/>
    <property type="match status" value="1"/>
</dbReference>
<evidence type="ECO:0000313" key="3">
    <source>
        <dbReference type="Proteomes" id="UP000637578"/>
    </source>
</evidence>
<reference evidence="2" key="2">
    <citation type="submission" date="2020-09" db="EMBL/GenBank/DDBJ databases">
        <authorList>
            <person name="Sun Q."/>
            <person name="Zhou Y."/>
        </authorList>
    </citation>
    <scope>NUCLEOTIDE SEQUENCE</scope>
    <source>
        <strain evidence="2">CGMCC 4.5737</strain>
    </source>
</reference>
<organism evidence="2 3">
    <name type="scientific">Longimycelium tulufanense</name>
    <dbReference type="NCBI Taxonomy" id="907463"/>
    <lineage>
        <taxon>Bacteria</taxon>
        <taxon>Bacillati</taxon>
        <taxon>Actinomycetota</taxon>
        <taxon>Actinomycetes</taxon>
        <taxon>Pseudonocardiales</taxon>
        <taxon>Pseudonocardiaceae</taxon>
        <taxon>Longimycelium</taxon>
    </lineage>
</organism>
<dbReference type="Proteomes" id="UP000637578">
    <property type="component" value="Unassembled WGS sequence"/>
</dbReference>
<dbReference type="Pfam" id="PF03551">
    <property type="entry name" value="PadR"/>
    <property type="match status" value="1"/>
</dbReference>
<dbReference type="InterPro" id="IPR052509">
    <property type="entry name" value="Metal_resp_DNA-bind_regulator"/>
</dbReference>
<dbReference type="InterPro" id="IPR005149">
    <property type="entry name" value="Tscrpt_reg_PadR_N"/>
</dbReference>
<gene>
    <name evidence="2" type="ORF">GCM10012275_16350</name>
</gene>